<evidence type="ECO:0000256" key="1">
    <source>
        <dbReference type="SAM" id="Phobius"/>
    </source>
</evidence>
<keyword evidence="1" id="KW-0472">Membrane</keyword>
<reference evidence="2 3" key="1">
    <citation type="submission" date="2018-08" db="EMBL/GenBank/DDBJ databases">
        <title>The multiple taxonomic identification of Sphingomonas gilva.</title>
        <authorList>
            <person name="Zhu D."/>
            <person name="Zheng S."/>
        </authorList>
    </citation>
    <scope>NUCLEOTIDE SEQUENCE [LARGE SCALE GENOMIC DNA]</scope>
    <source>
        <strain evidence="2 3">ZDH117</strain>
    </source>
</reference>
<dbReference type="Proteomes" id="UP000266693">
    <property type="component" value="Unassembled WGS sequence"/>
</dbReference>
<dbReference type="EMBL" id="QWLV01000002">
    <property type="protein sequence ID" value="RHW18315.1"/>
    <property type="molecule type" value="Genomic_DNA"/>
</dbReference>
<protein>
    <submittedName>
        <fullName evidence="2">Uncharacterized protein</fullName>
    </submittedName>
</protein>
<proteinExistence type="predicted"/>
<evidence type="ECO:0000313" key="2">
    <source>
        <dbReference type="EMBL" id="RHW18315.1"/>
    </source>
</evidence>
<evidence type="ECO:0000313" key="3">
    <source>
        <dbReference type="Proteomes" id="UP000266693"/>
    </source>
</evidence>
<sequence>MLKFAIMAVVGALMLGLGIWSLRTRAYTDRISPIEAAILKTTGADPLPISAGDQAWGRAQAWLMVGFGSAILALGGFIVALSLFEAE</sequence>
<dbReference type="AlphaFoldDB" id="A0A396S4G6"/>
<dbReference type="RefSeq" id="WP_118863504.1">
    <property type="nucleotide sequence ID" value="NZ_QWLV01000002.1"/>
</dbReference>
<keyword evidence="1" id="KW-0812">Transmembrane</keyword>
<keyword evidence="1" id="KW-1133">Transmembrane helix</keyword>
<name>A0A396S4G6_9SPHN</name>
<keyword evidence="3" id="KW-1185">Reference proteome</keyword>
<comment type="caution">
    <text evidence="2">The sequence shown here is derived from an EMBL/GenBank/DDBJ whole genome shotgun (WGS) entry which is preliminary data.</text>
</comment>
<feature type="transmembrane region" description="Helical" evidence="1">
    <location>
        <begin position="61"/>
        <end position="84"/>
    </location>
</feature>
<feature type="transmembrane region" description="Helical" evidence="1">
    <location>
        <begin position="6"/>
        <end position="22"/>
    </location>
</feature>
<organism evidence="2 3">
    <name type="scientific">Sphingomonas gilva</name>
    <dbReference type="NCBI Taxonomy" id="2305907"/>
    <lineage>
        <taxon>Bacteria</taxon>
        <taxon>Pseudomonadati</taxon>
        <taxon>Pseudomonadota</taxon>
        <taxon>Alphaproteobacteria</taxon>
        <taxon>Sphingomonadales</taxon>
        <taxon>Sphingomonadaceae</taxon>
        <taxon>Sphingomonas</taxon>
    </lineage>
</organism>
<gene>
    <name evidence="2" type="ORF">D1610_07560</name>
</gene>
<accession>A0A396S4G6</accession>
<dbReference type="OrthoDB" id="7450899at2"/>